<dbReference type="SFLD" id="SFLDG01017">
    <property type="entry name" value="Polyprenyl_Transferase_Like"/>
    <property type="match status" value="1"/>
</dbReference>
<dbReference type="PROSITE" id="PS00444">
    <property type="entry name" value="POLYPRENYL_SYNTHASE_2"/>
    <property type="match status" value="1"/>
</dbReference>
<evidence type="ECO:0000256" key="12">
    <source>
        <dbReference type="SAM" id="MobiDB-lite"/>
    </source>
</evidence>
<evidence type="ECO:0000256" key="5">
    <source>
        <dbReference type="ARBA" id="ARBA00032052"/>
    </source>
</evidence>
<dbReference type="PANTHER" id="PTHR12001">
    <property type="entry name" value="GERANYLGERANYL PYROPHOSPHATE SYNTHASE"/>
    <property type="match status" value="1"/>
</dbReference>
<dbReference type="OrthoDB" id="6921389at2759"/>
<evidence type="ECO:0000256" key="11">
    <source>
        <dbReference type="RuleBase" id="RU004466"/>
    </source>
</evidence>
<dbReference type="EMBL" id="SSOP01000054">
    <property type="protein sequence ID" value="KAB5592782.1"/>
    <property type="molecule type" value="Genomic_DNA"/>
</dbReference>
<evidence type="ECO:0000256" key="2">
    <source>
        <dbReference type="ARBA" id="ARBA00006706"/>
    </source>
</evidence>
<evidence type="ECO:0000256" key="8">
    <source>
        <dbReference type="ARBA" id="ARBA00032448"/>
    </source>
</evidence>
<feature type="region of interest" description="Disordered" evidence="12">
    <location>
        <begin position="1"/>
        <end position="24"/>
    </location>
</feature>
<name>A0A5N5QLW7_9AGAM</name>
<accession>A0A5N5QLW7</accession>
<dbReference type="Pfam" id="PF00348">
    <property type="entry name" value="polyprenyl_synt"/>
    <property type="match status" value="1"/>
</dbReference>
<dbReference type="InterPro" id="IPR000092">
    <property type="entry name" value="Polyprenyl_synt"/>
</dbReference>
<comment type="caution">
    <text evidence="13">The sequence shown here is derived from an EMBL/GenBank/DDBJ whole genome shotgun (WGS) entry which is preliminary data.</text>
</comment>
<evidence type="ECO:0000256" key="7">
    <source>
        <dbReference type="ARBA" id="ARBA00032424"/>
    </source>
</evidence>
<protein>
    <recommendedName>
        <fullName evidence="9">(2E,6E)-farnesyl diphosphate synthase</fullName>
    </recommendedName>
    <alternativeName>
        <fullName evidence="8">Dimethylallyltranstransferase</fullName>
    </alternativeName>
    <alternativeName>
        <fullName evidence="7">Farnesyl diphosphate synthase</fullName>
    </alternativeName>
    <alternativeName>
        <fullName evidence="5">Farnesyltranstransferase</fullName>
    </alternativeName>
    <alternativeName>
        <fullName evidence="10">Geranylgeranyl diphosphate synthase</fullName>
    </alternativeName>
    <alternativeName>
        <fullName evidence="6">Geranyltranstransferase</fullName>
    </alternativeName>
</protein>
<evidence type="ECO:0000313" key="13">
    <source>
        <dbReference type="EMBL" id="KAB5592782.1"/>
    </source>
</evidence>
<dbReference type="Gene3D" id="1.10.600.10">
    <property type="entry name" value="Farnesyl Diphosphate Synthase"/>
    <property type="match status" value="1"/>
</dbReference>
<dbReference type="CDD" id="cd00685">
    <property type="entry name" value="Trans_IPPS_HT"/>
    <property type="match status" value="1"/>
</dbReference>
<comment type="cofactor">
    <cofactor evidence="1">
        <name>Mg(2+)</name>
        <dbReference type="ChEBI" id="CHEBI:18420"/>
    </cofactor>
</comment>
<keyword evidence="3" id="KW-0479">Metal-binding</keyword>
<dbReference type="PANTHER" id="PTHR12001:SF44">
    <property type="entry name" value="GERANYLGERANYL PYROPHOSPHATE SYNTHASE"/>
    <property type="match status" value="1"/>
</dbReference>
<dbReference type="GO" id="GO:0046872">
    <property type="term" value="F:metal ion binding"/>
    <property type="evidence" value="ECO:0007669"/>
    <property type="project" value="UniProtKB-KW"/>
</dbReference>
<gene>
    <name evidence="13" type="ORF">CTheo_3766</name>
</gene>
<evidence type="ECO:0000256" key="9">
    <source>
        <dbReference type="ARBA" id="ARBA00032873"/>
    </source>
</evidence>
<dbReference type="AlphaFoldDB" id="A0A5N5QLW7"/>
<dbReference type="GO" id="GO:0004659">
    <property type="term" value="F:prenyltransferase activity"/>
    <property type="evidence" value="ECO:0007669"/>
    <property type="project" value="InterPro"/>
</dbReference>
<evidence type="ECO:0000313" key="14">
    <source>
        <dbReference type="Proteomes" id="UP000383932"/>
    </source>
</evidence>
<feature type="compositionally biased region" description="Polar residues" evidence="12">
    <location>
        <begin position="1"/>
        <end position="15"/>
    </location>
</feature>
<comment type="similarity">
    <text evidence="2 11">Belongs to the FPP/GGPP synthase family.</text>
</comment>
<dbReference type="InterPro" id="IPR033749">
    <property type="entry name" value="Polyprenyl_synt_CS"/>
</dbReference>
<dbReference type="InterPro" id="IPR008949">
    <property type="entry name" value="Isoprenoid_synthase_dom_sf"/>
</dbReference>
<evidence type="ECO:0000256" key="6">
    <source>
        <dbReference type="ARBA" id="ARBA00032380"/>
    </source>
</evidence>
<evidence type="ECO:0000256" key="10">
    <source>
        <dbReference type="ARBA" id="ARBA00033096"/>
    </source>
</evidence>
<evidence type="ECO:0000256" key="1">
    <source>
        <dbReference type="ARBA" id="ARBA00001946"/>
    </source>
</evidence>
<evidence type="ECO:0000256" key="4">
    <source>
        <dbReference type="ARBA" id="ARBA00022842"/>
    </source>
</evidence>
<sequence>MSSSVDIPDTPSQPDYDNILPLLSQPSPIRPHSESALLEPFTYLTSNPGKDMRTHLIEAFNVWLQVPERQLGIVARVVSMLHNASLMMDDVEDDSQLRRGAPVAHKIYGIPQTINTANYVYFLAYKELFKLRDWDASNQTKDLDKVVTEELLNLHRGQGLDLLWRDTLECPTEGEYIEMVNNKTGGLFRIAIKLMMALSPVEPIVDYVPLVNLIGVYFQIRDDYMNLQSSQYASNKGFAEDLTEGKFSFPVVHSIRADRSNRQVLNVLQKRPSTPTLKKHVISYMDTQTGTFEYIRGVLRKLDIQTRAEVERLGGNAPLMKFIDSLKID</sequence>
<keyword evidence="14" id="KW-1185">Reference proteome</keyword>
<organism evidence="13 14">
    <name type="scientific">Ceratobasidium theobromae</name>
    <dbReference type="NCBI Taxonomy" id="1582974"/>
    <lineage>
        <taxon>Eukaryota</taxon>
        <taxon>Fungi</taxon>
        <taxon>Dikarya</taxon>
        <taxon>Basidiomycota</taxon>
        <taxon>Agaricomycotina</taxon>
        <taxon>Agaricomycetes</taxon>
        <taxon>Cantharellales</taxon>
        <taxon>Ceratobasidiaceae</taxon>
        <taxon>Ceratobasidium</taxon>
    </lineage>
</organism>
<dbReference type="PROSITE" id="PS00723">
    <property type="entry name" value="POLYPRENYL_SYNTHASE_1"/>
    <property type="match status" value="1"/>
</dbReference>
<evidence type="ECO:0000256" key="3">
    <source>
        <dbReference type="ARBA" id="ARBA00022723"/>
    </source>
</evidence>
<dbReference type="SUPFAM" id="SSF48576">
    <property type="entry name" value="Terpenoid synthases"/>
    <property type="match status" value="1"/>
</dbReference>
<dbReference type="GO" id="GO:0008299">
    <property type="term" value="P:isoprenoid biosynthetic process"/>
    <property type="evidence" value="ECO:0007669"/>
    <property type="project" value="InterPro"/>
</dbReference>
<proteinExistence type="inferred from homology"/>
<dbReference type="Proteomes" id="UP000383932">
    <property type="component" value="Unassembled WGS sequence"/>
</dbReference>
<reference evidence="13 14" key="1">
    <citation type="journal article" date="2019" name="Fungal Biol. Biotechnol.">
        <title>Draft genome sequence of fastidious pathogen Ceratobasidium theobromae, which causes vascular-streak dieback in Theobroma cacao.</title>
        <authorList>
            <person name="Ali S.S."/>
            <person name="Asman A."/>
            <person name="Shao J."/>
            <person name="Firmansyah A.P."/>
            <person name="Susilo A.W."/>
            <person name="Rosmana A."/>
            <person name="McMahon P."/>
            <person name="Junaid M."/>
            <person name="Guest D."/>
            <person name="Kheng T.Y."/>
            <person name="Meinhardt L.W."/>
            <person name="Bailey B.A."/>
        </authorList>
    </citation>
    <scope>NUCLEOTIDE SEQUENCE [LARGE SCALE GENOMIC DNA]</scope>
    <source>
        <strain evidence="13 14">CT2</strain>
    </source>
</reference>
<dbReference type="SFLD" id="SFLDS00005">
    <property type="entry name" value="Isoprenoid_Synthase_Type_I"/>
    <property type="match status" value="1"/>
</dbReference>
<keyword evidence="11" id="KW-0808">Transferase</keyword>
<keyword evidence="4" id="KW-0460">Magnesium</keyword>